<evidence type="ECO:0000259" key="11">
    <source>
        <dbReference type="Pfam" id="PF13407"/>
    </source>
</evidence>
<organism evidence="12 13">
    <name type="scientific">Candidatus Limivivens merdigallinarum</name>
    <dbReference type="NCBI Taxonomy" id="2840859"/>
    <lineage>
        <taxon>Bacteria</taxon>
        <taxon>Bacillati</taxon>
        <taxon>Bacillota</taxon>
        <taxon>Clostridia</taxon>
        <taxon>Lachnospirales</taxon>
        <taxon>Lachnospiraceae</taxon>
        <taxon>Lachnospiraceae incertae sedis</taxon>
        <taxon>Candidatus Limivivens</taxon>
    </lineage>
</organism>
<comment type="subcellular location">
    <subcellularLocation>
        <location evidence="1">Cell envelope</location>
    </subcellularLocation>
</comment>
<feature type="domain" description="Periplasmic binding protein" evidence="11">
    <location>
        <begin position="36"/>
        <end position="313"/>
    </location>
</feature>
<evidence type="ECO:0000256" key="6">
    <source>
        <dbReference type="ARBA" id="ARBA00022764"/>
    </source>
</evidence>
<dbReference type="PANTHER" id="PTHR30036">
    <property type="entry name" value="D-XYLOSE-BINDING PERIPLASMIC PROTEIN"/>
    <property type="match status" value="1"/>
</dbReference>
<dbReference type="GO" id="GO:0046872">
    <property type="term" value="F:metal ion binding"/>
    <property type="evidence" value="ECO:0007669"/>
    <property type="project" value="UniProtKB-KW"/>
</dbReference>
<evidence type="ECO:0000256" key="1">
    <source>
        <dbReference type="ARBA" id="ARBA00004196"/>
    </source>
</evidence>
<evidence type="ECO:0000256" key="7">
    <source>
        <dbReference type="ARBA" id="ARBA00022837"/>
    </source>
</evidence>
<evidence type="ECO:0000313" key="13">
    <source>
        <dbReference type="Proteomes" id="UP000886886"/>
    </source>
</evidence>
<dbReference type="InterPro" id="IPR025997">
    <property type="entry name" value="SBP_2_dom"/>
</dbReference>
<dbReference type="GO" id="GO:0030246">
    <property type="term" value="F:carbohydrate binding"/>
    <property type="evidence" value="ECO:0007669"/>
    <property type="project" value="InterPro"/>
</dbReference>
<dbReference type="InterPro" id="IPR028082">
    <property type="entry name" value="Peripla_BP_I"/>
</dbReference>
<evidence type="ECO:0000256" key="3">
    <source>
        <dbReference type="ARBA" id="ARBA00022597"/>
    </source>
</evidence>
<dbReference type="Gene3D" id="3.40.50.2300">
    <property type="match status" value="2"/>
</dbReference>
<reference evidence="12" key="1">
    <citation type="submission" date="2020-10" db="EMBL/GenBank/DDBJ databases">
        <authorList>
            <person name="Gilroy R."/>
        </authorList>
    </citation>
    <scope>NUCLEOTIDE SEQUENCE</scope>
    <source>
        <strain evidence="12">ChiSjej3B21-11622</strain>
    </source>
</reference>
<dbReference type="PANTHER" id="PTHR30036:SF2">
    <property type="entry name" value="D-GALACTOSE_METHYL-GALACTOSIDE BINDING PERIPLASMIC PROTEIN MGLB"/>
    <property type="match status" value="1"/>
</dbReference>
<comment type="caution">
    <text evidence="12">The sequence shown here is derived from an EMBL/GenBank/DDBJ whole genome shotgun (WGS) entry which is preliminary data.</text>
</comment>
<comment type="subunit">
    <text evidence="8">The ABC transporter complex is composed of one ATP-binding protein (MglA), two transmembrane proteins (MglC) and a solute-binding protein (MglB).</text>
</comment>
<evidence type="ECO:0000256" key="5">
    <source>
        <dbReference type="ARBA" id="ARBA00022729"/>
    </source>
</evidence>
<protein>
    <recommendedName>
        <fullName evidence="9">D-galactose/methyl-galactoside binding periplasmic protein MglB</fullName>
    </recommendedName>
</protein>
<dbReference type="Pfam" id="PF13407">
    <property type="entry name" value="Peripla_BP_4"/>
    <property type="match status" value="1"/>
</dbReference>
<keyword evidence="2" id="KW-0813">Transport</keyword>
<feature type="signal peptide" evidence="10">
    <location>
        <begin position="1"/>
        <end position="21"/>
    </location>
</feature>
<dbReference type="EMBL" id="DVFT01000071">
    <property type="protein sequence ID" value="HIQ95849.1"/>
    <property type="molecule type" value="Genomic_DNA"/>
</dbReference>
<feature type="chain" id="PRO_5039402068" description="D-galactose/methyl-galactoside binding periplasmic protein MglB" evidence="10">
    <location>
        <begin position="22"/>
        <end position="343"/>
    </location>
</feature>
<evidence type="ECO:0000256" key="9">
    <source>
        <dbReference type="ARBA" id="ARBA00034344"/>
    </source>
</evidence>
<dbReference type="PROSITE" id="PS51257">
    <property type="entry name" value="PROKAR_LIPOPROTEIN"/>
    <property type="match status" value="1"/>
</dbReference>
<dbReference type="AlphaFoldDB" id="A0A9D0ZU54"/>
<keyword evidence="7" id="KW-0106">Calcium</keyword>
<dbReference type="Proteomes" id="UP000886886">
    <property type="component" value="Unassembled WGS sequence"/>
</dbReference>
<evidence type="ECO:0000256" key="2">
    <source>
        <dbReference type="ARBA" id="ARBA00022448"/>
    </source>
</evidence>
<dbReference type="InterPro" id="IPR044085">
    <property type="entry name" value="MglB-like_PBP1"/>
</dbReference>
<proteinExistence type="predicted"/>
<sequence>MRGRKVLALTAAVLASMLVLTSCKEQQSSGNLRIQVGVASYNQGDTFISELVRSFKEQLSQYESDEITTTVTVKDAAGVQRTQDDQVEELIDSGCNVLCVNLVDRTDPSEIIDLARENDVPIIFFNREPVAEDLMQWSGLYYVGAYAEQSGEIQGELAADIIRDNSSIDRNKDGKIQYVVLEGEAGHQDAIIRTEKVVDTLRNQGIKLEKLSYGIANWNRAQAENRMTQMIGQYPNKIELVLANNDDMALGAIDAYDKLNLTESSRPVFFGIDGTDEGLQAIVDEKMSGTVYNDKEGQAGAMAQLAMALVSGEGLDGIDFENEKYIYLPYQKISPDNVEEFLR</sequence>
<dbReference type="InterPro" id="IPR050555">
    <property type="entry name" value="Bact_Solute-Bind_Prot2"/>
</dbReference>
<dbReference type="SUPFAM" id="SSF53822">
    <property type="entry name" value="Periplasmic binding protein-like I"/>
    <property type="match status" value="1"/>
</dbReference>
<accession>A0A9D0ZU54</accession>
<keyword evidence="4" id="KW-0479">Metal-binding</keyword>
<dbReference type="GO" id="GO:0030288">
    <property type="term" value="C:outer membrane-bounded periplasmic space"/>
    <property type="evidence" value="ECO:0007669"/>
    <property type="project" value="TreeGrafter"/>
</dbReference>
<evidence type="ECO:0000256" key="10">
    <source>
        <dbReference type="SAM" id="SignalP"/>
    </source>
</evidence>
<name>A0A9D0ZU54_9FIRM</name>
<keyword evidence="3" id="KW-0762">Sugar transport</keyword>
<evidence type="ECO:0000313" key="12">
    <source>
        <dbReference type="EMBL" id="HIQ95849.1"/>
    </source>
</evidence>
<keyword evidence="6" id="KW-0574">Periplasm</keyword>
<gene>
    <name evidence="12" type="ORF">IAB26_04730</name>
</gene>
<reference evidence="12" key="2">
    <citation type="journal article" date="2021" name="PeerJ">
        <title>Extensive microbial diversity within the chicken gut microbiome revealed by metagenomics and culture.</title>
        <authorList>
            <person name="Gilroy R."/>
            <person name="Ravi A."/>
            <person name="Getino M."/>
            <person name="Pursley I."/>
            <person name="Horton D.L."/>
            <person name="Alikhan N.F."/>
            <person name="Baker D."/>
            <person name="Gharbi K."/>
            <person name="Hall N."/>
            <person name="Watson M."/>
            <person name="Adriaenssens E.M."/>
            <person name="Foster-Nyarko E."/>
            <person name="Jarju S."/>
            <person name="Secka A."/>
            <person name="Antonio M."/>
            <person name="Oren A."/>
            <person name="Chaudhuri R.R."/>
            <person name="La Ragione R."/>
            <person name="Hildebrand F."/>
            <person name="Pallen M.J."/>
        </authorList>
    </citation>
    <scope>NUCLEOTIDE SEQUENCE</scope>
    <source>
        <strain evidence="12">ChiSjej3B21-11622</strain>
    </source>
</reference>
<dbReference type="CDD" id="cd01539">
    <property type="entry name" value="PBP1_GGBP"/>
    <property type="match status" value="1"/>
</dbReference>
<evidence type="ECO:0000256" key="4">
    <source>
        <dbReference type="ARBA" id="ARBA00022723"/>
    </source>
</evidence>
<evidence type="ECO:0000256" key="8">
    <source>
        <dbReference type="ARBA" id="ARBA00034323"/>
    </source>
</evidence>
<keyword evidence="5 10" id="KW-0732">Signal</keyword>